<reference evidence="8" key="1">
    <citation type="journal article" date="2019" name="Int. J. Syst. Evol. Microbiol.">
        <title>The Global Catalogue of Microorganisms (GCM) 10K type strain sequencing project: providing services to taxonomists for standard genome sequencing and annotation.</title>
        <authorList>
            <consortium name="The Broad Institute Genomics Platform"/>
            <consortium name="The Broad Institute Genome Sequencing Center for Infectious Disease"/>
            <person name="Wu L."/>
            <person name="Ma J."/>
        </authorList>
    </citation>
    <scope>NUCLEOTIDE SEQUENCE [LARGE SCALE GENOMIC DNA]</scope>
    <source>
        <strain evidence="8">CECT 8064</strain>
    </source>
</reference>
<dbReference type="InterPro" id="IPR015422">
    <property type="entry name" value="PyrdxlP-dep_Trfase_small"/>
</dbReference>
<evidence type="ECO:0000256" key="2">
    <source>
        <dbReference type="ARBA" id="ARBA00022576"/>
    </source>
</evidence>
<evidence type="ECO:0000256" key="1">
    <source>
        <dbReference type="ARBA" id="ARBA00001933"/>
    </source>
</evidence>
<dbReference type="Gene3D" id="3.90.1150.10">
    <property type="entry name" value="Aspartate Aminotransferase, domain 1"/>
    <property type="match status" value="1"/>
</dbReference>
<dbReference type="Pfam" id="PF01041">
    <property type="entry name" value="DegT_DnrJ_EryC1"/>
    <property type="match status" value="1"/>
</dbReference>
<comment type="similarity">
    <text evidence="5">Belongs to the DegT/DnrJ/EryC1 family. L-glutamine:2-deoxy-scyllo-inosose/scyllo-inosose aminotransferase subfamily.</text>
</comment>
<dbReference type="PIRSF" id="PIRSF000390">
    <property type="entry name" value="PLP_StrS"/>
    <property type="match status" value="1"/>
</dbReference>
<dbReference type="PANTHER" id="PTHR30244:SF34">
    <property type="entry name" value="DTDP-4-AMINO-4,6-DIDEOXYGALACTOSE TRANSAMINASE"/>
    <property type="match status" value="1"/>
</dbReference>
<gene>
    <name evidence="7" type="ORF">ACFPEN_34850</name>
</gene>
<protein>
    <submittedName>
        <fullName evidence="7">DegT/DnrJ/EryC1/StrS family aminotransferase</fullName>
    </submittedName>
</protein>
<evidence type="ECO:0000313" key="8">
    <source>
        <dbReference type="Proteomes" id="UP001595990"/>
    </source>
</evidence>
<keyword evidence="3" id="KW-0808">Transferase</keyword>
<keyword evidence="8" id="KW-1185">Reference proteome</keyword>
<dbReference type="SUPFAM" id="SSF53383">
    <property type="entry name" value="PLP-dependent transferases"/>
    <property type="match status" value="1"/>
</dbReference>
<evidence type="ECO:0000256" key="6">
    <source>
        <dbReference type="RuleBase" id="RU004508"/>
    </source>
</evidence>
<name>A0ABV9BV82_9ACTN</name>
<evidence type="ECO:0000256" key="3">
    <source>
        <dbReference type="ARBA" id="ARBA00022679"/>
    </source>
</evidence>
<evidence type="ECO:0000313" key="7">
    <source>
        <dbReference type="EMBL" id="MFC4518042.1"/>
    </source>
</evidence>
<proteinExistence type="inferred from homology"/>
<sequence length="377" mass="40276">MNTASRPDVRRNASPYLYGPETGAVARVLESGQYGHTDVTEEFERRVAGFLGVPDAVAVASGTAALHAALLAAKVGPGDEVIVPSMTFCATIQAILAVGATPKFVDVDPATLCVTDQLVMEAVSDTTSAVIPVLFGGRAVPLASVRDELAERSITVIEDAAHAFGSRDGTCRVGTTGSLTCFSFGPIKNLTCGQGGMVIPRTPEEADTIRRLRLLGITQSQGERANTTTYRVGTFGLRYQLSAINAAIGLAQLDHFNTTEHTRRRLWRTYQQALAPLDSVTLVDVDADHSLPHLCQVRVPHRDQVFADLRARDIGVGVHYPPNHLQPAFATWHRPLPATEHAGAEILSLPFHQHLTETGIDHVVSALAQALKTSGGA</sequence>
<dbReference type="Gene3D" id="3.40.640.10">
    <property type="entry name" value="Type I PLP-dependent aspartate aminotransferase-like (Major domain)"/>
    <property type="match status" value="1"/>
</dbReference>
<dbReference type="InterPro" id="IPR015424">
    <property type="entry name" value="PyrdxlP-dep_Trfase"/>
</dbReference>
<evidence type="ECO:0000256" key="4">
    <source>
        <dbReference type="ARBA" id="ARBA00022898"/>
    </source>
</evidence>
<dbReference type="EMBL" id="JBHSFS010000031">
    <property type="protein sequence ID" value="MFC4518042.1"/>
    <property type="molecule type" value="Genomic_DNA"/>
</dbReference>
<keyword evidence="2 7" id="KW-0032">Aminotransferase</keyword>
<dbReference type="InterPro" id="IPR000653">
    <property type="entry name" value="DegT/StrS_aminotransferase"/>
</dbReference>
<dbReference type="PANTHER" id="PTHR30244">
    <property type="entry name" value="TRANSAMINASE"/>
    <property type="match status" value="1"/>
</dbReference>
<comment type="cofactor">
    <cofactor evidence="1">
        <name>pyridoxal 5'-phosphate</name>
        <dbReference type="ChEBI" id="CHEBI:597326"/>
    </cofactor>
</comment>
<dbReference type="CDD" id="cd00616">
    <property type="entry name" value="AHBA_syn"/>
    <property type="match status" value="1"/>
</dbReference>
<dbReference type="GO" id="GO:0008483">
    <property type="term" value="F:transaminase activity"/>
    <property type="evidence" value="ECO:0007669"/>
    <property type="project" value="UniProtKB-KW"/>
</dbReference>
<organism evidence="7 8">
    <name type="scientific">Streptomyces ehimensis</name>
    <dbReference type="NCBI Taxonomy" id="68195"/>
    <lineage>
        <taxon>Bacteria</taxon>
        <taxon>Bacillati</taxon>
        <taxon>Actinomycetota</taxon>
        <taxon>Actinomycetes</taxon>
        <taxon>Kitasatosporales</taxon>
        <taxon>Streptomycetaceae</taxon>
        <taxon>Streptomyces</taxon>
    </lineage>
</organism>
<keyword evidence="4 6" id="KW-0663">Pyridoxal phosphate</keyword>
<dbReference type="RefSeq" id="WP_417924409.1">
    <property type="nucleotide sequence ID" value="NZ_JBHSFS010000031.1"/>
</dbReference>
<accession>A0ABV9BV82</accession>
<evidence type="ECO:0000256" key="5">
    <source>
        <dbReference type="ARBA" id="ARBA00038398"/>
    </source>
</evidence>
<dbReference type="InterPro" id="IPR015421">
    <property type="entry name" value="PyrdxlP-dep_Trfase_major"/>
</dbReference>
<comment type="caution">
    <text evidence="7">The sequence shown here is derived from an EMBL/GenBank/DDBJ whole genome shotgun (WGS) entry which is preliminary data.</text>
</comment>
<dbReference type="Proteomes" id="UP001595990">
    <property type="component" value="Unassembled WGS sequence"/>
</dbReference>